<dbReference type="EMBL" id="JADNRY010000025">
    <property type="protein sequence ID" value="KAF9072261.1"/>
    <property type="molecule type" value="Genomic_DNA"/>
</dbReference>
<gene>
    <name evidence="1" type="ORF">BDP27DRAFT_1418176</name>
</gene>
<name>A0A9P5PTU7_9AGAR</name>
<comment type="caution">
    <text evidence="1">The sequence shown here is derived from an EMBL/GenBank/DDBJ whole genome shotgun (WGS) entry which is preliminary data.</text>
</comment>
<accession>A0A9P5PTU7</accession>
<organism evidence="1 2">
    <name type="scientific">Rhodocollybia butyracea</name>
    <dbReference type="NCBI Taxonomy" id="206335"/>
    <lineage>
        <taxon>Eukaryota</taxon>
        <taxon>Fungi</taxon>
        <taxon>Dikarya</taxon>
        <taxon>Basidiomycota</taxon>
        <taxon>Agaricomycotina</taxon>
        <taxon>Agaricomycetes</taxon>
        <taxon>Agaricomycetidae</taxon>
        <taxon>Agaricales</taxon>
        <taxon>Marasmiineae</taxon>
        <taxon>Omphalotaceae</taxon>
        <taxon>Rhodocollybia</taxon>
    </lineage>
</organism>
<protein>
    <submittedName>
        <fullName evidence="1">Uncharacterized protein</fullName>
    </submittedName>
</protein>
<evidence type="ECO:0000313" key="1">
    <source>
        <dbReference type="EMBL" id="KAF9072261.1"/>
    </source>
</evidence>
<proteinExistence type="predicted"/>
<evidence type="ECO:0000313" key="2">
    <source>
        <dbReference type="Proteomes" id="UP000772434"/>
    </source>
</evidence>
<dbReference type="Proteomes" id="UP000772434">
    <property type="component" value="Unassembled WGS sequence"/>
</dbReference>
<keyword evidence="2" id="KW-1185">Reference proteome</keyword>
<sequence>MPLPMCSSRIGDHSPKSLVQAIWYVSEDVLNALRAKRASVSGLGRLSSKAVEVYETVQEDNEAVRQLASGSCNLVYILSKLVEEIPLQDEEKLNRILWGICPGKGPPRRQPRRFFSRRKAPYISEAQLQNYMDQLHRMLFNVQIMELSERINDLEGSTRLARKKPGIYSTSNVIPTVHSSPQTCGDGYVSGASEPSVMFQHNSNNPYISPTQHSLFSPNGMVDPCGVAPTSAVVRPVTTTQRDISLSASHVGGSATTVSIEDRSMKENFNNVTHNVTNLTNIFVPGFSYPHHTGFGEAYTTGDDAYGGMVPMMYTPDIMPKVLADMALTLGAAVEVGIPPQIVLFAETTHWIYIKATDAMARTAEHESQCW</sequence>
<reference evidence="1" key="1">
    <citation type="submission" date="2020-11" db="EMBL/GenBank/DDBJ databases">
        <authorList>
            <consortium name="DOE Joint Genome Institute"/>
            <person name="Ahrendt S."/>
            <person name="Riley R."/>
            <person name="Andreopoulos W."/>
            <person name="Labutti K."/>
            <person name="Pangilinan J."/>
            <person name="Ruiz-Duenas F.J."/>
            <person name="Barrasa J.M."/>
            <person name="Sanchez-Garcia M."/>
            <person name="Camarero S."/>
            <person name="Miyauchi S."/>
            <person name="Serrano A."/>
            <person name="Linde D."/>
            <person name="Babiker R."/>
            <person name="Drula E."/>
            <person name="Ayuso-Fernandez I."/>
            <person name="Pacheco R."/>
            <person name="Padilla G."/>
            <person name="Ferreira P."/>
            <person name="Barriuso J."/>
            <person name="Kellner H."/>
            <person name="Castanera R."/>
            <person name="Alfaro M."/>
            <person name="Ramirez L."/>
            <person name="Pisabarro A.G."/>
            <person name="Kuo A."/>
            <person name="Tritt A."/>
            <person name="Lipzen A."/>
            <person name="He G."/>
            <person name="Yan M."/>
            <person name="Ng V."/>
            <person name="Cullen D."/>
            <person name="Martin F."/>
            <person name="Rosso M.-N."/>
            <person name="Henrissat B."/>
            <person name="Hibbett D."/>
            <person name="Martinez A.T."/>
            <person name="Grigoriev I.V."/>
        </authorList>
    </citation>
    <scope>NUCLEOTIDE SEQUENCE</scope>
    <source>
        <strain evidence="1">AH 40177</strain>
    </source>
</reference>
<dbReference type="AlphaFoldDB" id="A0A9P5PTU7"/>